<evidence type="ECO:0000313" key="1">
    <source>
        <dbReference type="EMBL" id="PQQ15987.1"/>
    </source>
</evidence>
<proteinExistence type="predicted"/>
<gene>
    <name evidence="1" type="ORF">Pyn_24603</name>
</gene>
<name>A0A314ZCY1_PRUYE</name>
<comment type="caution">
    <text evidence="1">The sequence shown here is derived from an EMBL/GenBank/DDBJ whole genome shotgun (WGS) entry which is preliminary data.</text>
</comment>
<dbReference type="AlphaFoldDB" id="A0A314ZCY1"/>
<accession>A0A314ZCY1</accession>
<organism evidence="1 2">
    <name type="scientific">Prunus yedoensis var. nudiflora</name>
    <dbReference type="NCBI Taxonomy" id="2094558"/>
    <lineage>
        <taxon>Eukaryota</taxon>
        <taxon>Viridiplantae</taxon>
        <taxon>Streptophyta</taxon>
        <taxon>Embryophyta</taxon>
        <taxon>Tracheophyta</taxon>
        <taxon>Spermatophyta</taxon>
        <taxon>Magnoliopsida</taxon>
        <taxon>eudicotyledons</taxon>
        <taxon>Gunneridae</taxon>
        <taxon>Pentapetalae</taxon>
        <taxon>rosids</taxon>
        <taxon>fabids</taxon>
        <taxon>Rosales</taxon>
        <taxon>Rosaceae</taxon>
        <taxon>Amygdaloideae</taxon>
        <taxon>Amygdaleae</taxon>
        <taxon>Prunus</taxon>
    </lineage>
</organism>
<sequence>MPRLKPRQDLPRLKPRQDLPVGLPSLMGPIICPGNFSSAGASLGCLGGPFAQSCAKAGDALNVH</sequence>
<dbReference type="Proteomes" id="UP000250321">
    <property type="component" value="Unassembled WGS sequence"/>
</dbReference>
<keyword evidence="2" id="KW-1185">Reference proteome</keyword>
<reference evidence="1 2" key="1">
    <citation type="submission" date="2018-02" db="EMBL/GenBank/DDBJ databases">
        <title>Draft genome of wild Prunus yedoensis var. nudiflora.</title>
        <authorList>
            <person name="Baek S."/>
            <person name="Kim J.-H."/>
            <person name="Choi K."/>
            <person name="Kim G.-B."/>
            <person name="Cho A."/>
            <person name="Jang H."/>
            <person name="Shin C.-H."/>
            <person name="Yu H.-J."/>
            <person name="Mun J.-H."/>
        </authorList>
    </citation>
    <scope>NUCLEOTIDE SEQUENCE [LARGE SCALE GENOMIC DNA]</scope>
    <source>
        <strain evidence="2">cv. Jeju island</strain>
        <tissue evidence="1">Leaf</tissue>
    </source>
</reference>
<dbReference type="EMBL" id="PJQY01000210">
    <property type="protein sequence ID" value="PQQ15987.1"/>
    <property type="molecule type" value="Genomic_DNA"/>
</dbReference>
<protein>
    <submittedName>
        <fullName evidence="1">Uncharacterized protein</fullName>
    </submittedName>
</protein>
<evidence type="ECO:0000313" key="2">
    <source>
        <dbReference type="Proteomes" id="UP000250321"/>
    </source>
</evidence>